<dbReference type="AlphaFoldDB" id="A0A0A9DCY3"/>
<name>A0A0A9DCY3_ARUDO</name>
<dbReference type="EMBL" id="GBRH01211436">
    <property type="protein sequence ID" value="JAD86459.1"/>
    <property type="molecule type" value="Transcribed_RNA"/>
</dbReference>
<feature type="compositionally biased region" description="Gly residues" evidence="1">
    <location>
        <begin position="164"/>
        <end position="173"/>
    </location>
</feature>
<protein>
    <submittedName>
        <fullName evidence="2">Uncharacterized protein</fullName>
    </submittedName>
</protein>
<proteinExistence type="predicted"/>
<feature type="compositionally biased region" description="Polar residues" evidence="1">
    <location>
        <begin position="194"/>
        <end position="206"/>
    </location>
</feature>
<feature type="region of interest" description="Disordered" evidence="1">
    <location>
        <begin position="26"/>
        <end position="68"/>
    </location>
</feature>
<feature type="region of interest" description="Disordered" evidence="1">
    <location>
        <begin position="140"/>
        <end position="206"/>
    </location>
</feature>
<accession>A0A0A9DCY3</accession>
<feature type="compositionally biased region" description="Low complexity" evidence="1">
    <location>
        <begin position="141"/>
        <end position="153"/>
    </location>
</feature>
<sequence>MAAPLRHLPHTPRRCRCSCSLHHRRRSPRVAPALPRPSAAGRTSRHGSLSRRGPATRHHPGRHTPLPLAARHGRAPRELVCAPRRSMAAARAPAPWLPAPCSLAAAEPRRTALRHRRCAPLPPHRASLLQPLELGRGEPVEVGGSCGSSLGEGSEQRETMVDAGGDGHGGAGGRQRTLKRRETGKRRRRGGMNRSVQFLGTSSLRI</sequence>
<reference evidence="2" key="1">
    <citation type="submission" date="2014-09" db="EMBL/GenBank/DDBJ databases">
        <authorList>
            <person name="Magalhaes I.L.F."/>
            <person name="Oliveira U."/>
            <person name="Santos F.R."/>
            <person name="Vidigal T.H.D.A."/>
            <person name="Brescovit A.D."/>
            <person name="Santos A.J."/>
        </authorList>
    </citation>
    <scope>NUCLEOTIDE SEQUENCE</scope>
    <source>
        <tissue evidence="2">Shoot tissue taken approximately 20 cm above the soil surface</tissue>
    </source>
</reference>
<organism evidence="2">
    <name type="scientific">Arundo donax</name>
    <name type="common">Giant reed</name>
    <name type="synonym">Donax arundinaceus</name>
    <dbReference type="NCBI Taxonomy" id="35708"/>
    <lineage>
        <taxon>Eukaryota</taxon>
        <taxon>Viridiplantae</taxon>
        <taxon>Streptophyta</taxon>
        <taxon>Embryophyta</taxon>
        <taxon>Tracheophyta</taxon>
        <taxon>Spermatophyta</taxon>
        <taxon>Magnoliopsida</taxon>
        <taxon>Liliopsida</taxon>
        <taxon>Poales</taxon>
        <taxon>Poaceae</taxon>
        <taxon>PACMAD clade</taxon>
        <taxon>Arundinoideae</taxon>
        <taxon>Arundineae</taxon>
        <taxon>Arundo</taxon>
    </lineage>
</organism>
<feature type="compositionally biased region" description="Basic residues" evidence="1">
    <location>
        <begin position="176"/>
        <end position="191"/>
    </location>
</feature>
<evidence type="ECO:0000256" key="1">
    <source>
        <dbReference type="SAM" id="MobiDB-lite"/>
    </source>
</evidence>
<evidence type="ECO:0000313" key="2">
    <source>
        <dbReference type="EMBL" id="JAD86459.1"/>
    </source>
</evidence>
<reference evidence="2" key="2">
    <citation type="journal article" date="2015" name="Data Brief">
        <title>Shoot transcriptome of the giant reed, Arundo donax.</title>
        <authorList>
            <person name="Barrero R.A."/>
            <person name="Guerrero F.D."/>
            <person name="Moolhuijzen P."/>
            <person name="Goolsby J.A."/>
            <person name="Tidwell J."/>
            <person name="Bellgard S.E."/>
            <person name="Bellgard M.I."/>
        </authorList>
    </citation>
    <scope>NUCLEOTIDE SEQUENCE</scope>
    <source>
        <tissue evidence="2">Shoot tissue taken approximately 20 cm above the soil surface</tissue>
    </source>
</reference>
<feature type="compositionally biased region" description="Basic residues" evidence="1">
    <location>
        <begin position="43"/>
        <end position="62"/>
    </location>
</feature>